<dbReference type="Proteomes" id="UP000789375">
    <property type="component" value="Unassembled WGS sequence"/>
</dbReference>
<name>A0A9N9A731_FUNMO</name>
<evidence type="ECO:0000313" key="1">
    <source>
        <dbReference type="EMBL" id="CAG8520327.1"/>
    </source>
</evidence>
<dbReference type="AlphaFoldDB" id="A0A9N9A731"/>
<evidence type="ECO:0000313" key="2">
    <source>
        <dbReference type="Proteomes" id="UP000789375"/>
    </source>
</evidence>
<gene>
    <name evidence="1" type="ORF">FMOSSE_LOCUS4998</name>
</gene>
<proteinExistence type="predicted"/>
<dbReference type="EMBL" id="CAJVPP010000898">
    <property type="protein sequence ID" value="CAG8520327.1"/>
    <property type="molecule type" value="Genomic_DNA"/>
</dbReference>
<accession>A0A9N9A731</accession>
<keyword evidence="2" id="KW-1185">Reference proteome</keyword>
<protein>
    <submittedName>
        <fullName evidence="1">10709_t:CDS:1</fullName>
    </submittedName>
</protein>
<comment type="caution">
    <text evidence="1">The sequence shown here is derived from an EMBL/GenBank/DDBJ whole genome shotgun (WGS) entry which is preliminary data.</text>
</comment>
<reference evidence="1" key="1">
    <citation type="submission" date="2021-06" db="EMBL/GenBank/DDBJ databases">
        <authorList>
            <person name="Kallberg Y."/>
            <person name="Tangrot J."/>
            <person name="Rosling A."/>
        </authorList>
    </citation>
    <scope>NUCLEOTIDE SEQUENCE</scope>
    <source>
        <strain evidence="1">87-6 pot B 2015</strain>
    </source>
</reference>
<organism evidence="1 2">
    <name type="scientific">Funneliformis mosseae</name>
    <name type="common">Endomycorrhizal fungus</name>
    <name type="synonym">Glomus mosseae</name>
    <dbReference type="NCBI Taxonomy" id="27381"/>
    <lineage>
        <taxon>Eukaryota</taxon>
        <taxon>Fungi</taxon>
        <taxon>Fungi incertae sedis</taxon>
        <taxon>Mucoromycota</taxon>
        <taxon>Glomeromycotina</taxon>
        <taxon>Glomeromycetes</taxon>
        <taxon>Glomerales</taxon>
        <taxon>Glomeraceae</taxon>
        <taxon>Funneliformis</taxon>
    </lineage>
</organism>
<sequence length="67" mass="7496">MKYLHNIGGHLGKKLLFLFILICIYKVVGVSSIQSTPSAVINEVYKNIFGTVTEYNRQAIIGLIINK</sequence>